<organism evidence="1 2">
    <name type="scientific">Arsukibacterium tuosuense</name>
    <dbReference type="NCBI Taxonomy" id="1323745"/>
    <lineage>
        <taxon>Bacteria</taxon>
        <taxon>Pseudomonadati</taxon>
        <taxon>Pseudomonadota</taxon>
        <taxon>Gammaproteobacteria</taxon>
        <taxon>Chromatiales</taxon>
        <taxon>Chromatiaceae</taxon>
        <taxon>Arsukibacterium</taxon>
    </lineage>
</organism>
<sequence>MSSTKSQYRMLLKSQLAGFFALLLVGCSPQKEPVSQQQLMEQAATKPQAAMKLAKQRLADSELNEALNWFRQAARLGDSEGLNHALELQQRLEGRLATAKWLQQVFESDQLPASAISRSQRATLGLWQSAPATVPDSGYQAAAGCNLTVQPIVSQQAGIVRWQHLKSAWATDPLLSSLPVCFNELLKVNATELSCSEHAAERISCNYGSLTEQVLAGEFSQLLIIAGQGLASYNNGIVQLPDTASLALLQHEFMHVLGFIDEYPLSHIAAEKLCHPGSFATNLLFDSTPATVAAWRQQWLPETEAASDKVKLAAVETCQAAGQQAYRVVATINPMESYQTAMPELYQQLMVRALNSPENIMPVQYYFAYLARQQQAWQQWHALMQLAAGHGYGDAVNALQHL</sequence>
<reference evidence="2" key="1">
    <citation type="submission" date="2017-09" db="EMBL/GenBank/DDBJ databases">
        <authorList>
            <person name="Varghese N."/>
            <person name="Submissions S."/>
        </authorList>
    </citation>
    <scope>NUCLEOTIDE SEQUENCE [LARGE SCALE GENOMIC DNA]</scope>
    <source>
        <strain evidence="2">CGMCC 1.12461</strain>
    </source>
</reference>
<accession>A0A285J1H3</accession>
<dbReference type="OrthoDB" id="6313889at2"/>
<dbReference type="Proteomes" id="UP000219353">
    <property type="component" value="Unassembled WGS sequence"/>
</dbReference>
<dbReference type="EMBL" id="OBEB01000005">
    <property type="protein sequence ID" value="SNY54104.1"/>
    <property type="molecule type" value="Genomic_DNA"/>
</dbReference>
<proteinExistence type="predicted"/>
<protein>
    <submittedName>
        <fullName evidence="1">Uncharacterized protein</fullName>
    </submittedName>
</protein>
<dbReference type="RefSeq" id="WP_097111793.1">
    <property type="nucleotide sequence ID" value="NZ_OBEB01000005.1"/>
</dbReference>
<name>A0A285J1H3_9GAMM</name>
<evidence type="ECO:0000313" key="2">
    <source>
        <dbReference type="Proteomes" id="UP000219353"/>
    </source>
</evidence>
<keyword evidence="2" id="KW-1185">Reference proteome</keyword>
<dbReference type="PROSITE" id="PS51257">
    <property type="entry name" value="PROKAR_LIPOPROTEIN"/>
    <property type="match status" value="1"/>
</dbReference>
<evidence type="ECO:0000313" key="1">
    <source>
        <dbReference type="EMBL" id="SNY54104.1"/>
    </source>
</evidence>
<dbReference type="AlphaFoldDB" id="A0A285J1H3"/>
<gene>
    <name evidence="1" type="ORF">SAMN06297280_2567</name>
</gene>